<evidence type="ECO:0000313" key="2">
    <source>
        <dbReference type="EMBL" id="MBB4884093.1"/>
    </source>
</evidence>
<dbReference type="Pfam" id="PF00144">
    <property type="entry name" value="Beta-lactamase"/>
    <property type="match status" value="1"/>
</dbReference>
<name>A0A7W7L5Q7_STRNE</name>
<organism evidence="2 3">
    <name type="scientific">Streptomyces netropsis</name>
    <name type="common">Streptoverticillium netropsis</name>
    <dbReference type="NCBI Taxonomy" id="55404"/>
    <lineage>
        <taxon>Bacteria</taxon>
        <taxon>Bacillati</taxon>
        <taxon>Actinomycetota</taxon>
        <taxon>Actinomycetes</taxon>
        <taxon>Kitasatosporales</taxon>
        <taxon>Streptomycetaceae</taxon>
        <taxon>Streptomyces</taxon>
    </lineage>
</organism>
<sequence>MEHSGWADEGFGAVADEFARNFAERGDLGAAVTVFAGGRKVVDLWGGIADQRTGRAWEEDTAVPVFSAAKGIVGICAHLLAQEGRLDLDAPIGDYWPEFARRGKEKITTRMVLAHRAGLPAVDDRTLTFEDLAAWTPVVKALEEQEPLWEPGTALEYHGFTLGWLVGEVIRRITGLTPGAYFRAAVADELSLSTWIGVPEDELPSLARLVEADGRPALPDPETLIMRILTTNGLVPFPGLDDPHGYNSPALLTAEFPATGGVSSARGLATLYAAAAHGVEGGPRLLSRETVTDAVREQSAGASWSGFPDLGARWGSGFHLDSARHPLLGPRSFGHDGSGGQLAFGDDAFGVGFGYVTNRMIGNGDARTNSLLVAVRECVGR</sequence>
<dbReference type="SUPFAM" id="SSF56601">
    <property type="entry name" value="beta-lactamase/transpeptidase-like"/>
    <property type="match status" value="1"/>
</dbReference>
<dbReference type="PANTHER" id="PTHR43319">
    <property type="entry name" value="BETA-LACTAMASE-RELATED"/>
    <property type="match status" value="1"/>
</dbReference>
<protein>
    <submittedName>
        <fullName evidence="2">CubicO group peptidase (Beta-lactamase class C family)</fullName>
    </submittedName>
</protein>
<keyword evidence="3" id="KW-1185">Reference proteome</keyword>
<reference evidence="2 3" key="1">
    <citation type="submission" date="2020-08" db="EMBL/GenBank/DDBJ databases">
        <title>Genomic Encyclopedia of Type Strains, Phase III (KMG-III): the genomes of soil and plant-associated and newly described type strains.</title>
        <authorList>
            <person name="Whitman W."/>
        </authorList>
    </citation>
    <scope>NUCLEOTIDE SEQUENCE [LARGE SCALE GENOMIC DNA]</scope>
    <source>
        <strain evidence="2 3">CECT 3265</strain>
    </source>
</reference>
<dbReference type="PANTHER" id="PTHR43319:SF3">
    <property type="entry name" value="BETA-LACTAMASE-RELATED DOMAIN-CONTAINING PROTEIN"/>
    <property type="match status" value="1"/>
</dbReference>
<dbReference type="InterPro" id="IPR012338">
    <property type="entry name" value="Beta-lactam/transpept-like"/>
</dbReference>
<dbReference type="Gene3D" id="3.40.710.10">
    <property type="entry name" value="DD-peptidase/beta-lactamase superfamily"/>
    <property type="match status" value="1"/>
</dbReference>
<dbReference type="RefSeq" id="WP_229821909.1">
    <property type="nucleotide sequence ID" value="NZ_BMRW01000001.1"/>
</dbReference>
<feature type="domain" description="Beta-lactamase-related" evidence="1">
    <location>
        <begin position="18"/>
        <end position="373"/>
    </location>
</feature>
<gene>
    <name evidence="2" type="ORF">FHS38_000102</name>
</gene>
<proteinExistence type="predicted"/>
<accession>A0A7W7L5Q7</accession>
<dbReference type="InterPro" id="IPR001466">
    <property type="entry name" value="Beta-lactam-related"/>
</dbReference>
<dbReference type="AlphaFoldDB" id="A0A7W7L5Q7"/>
<evidence type="ECO:0000259" key="1">
    <source>
        <dbReference type="Pfam" id="PF00144"/>
    </source>
</evidence>
<comment type="caution">
    <text evidence="2">The sequence shown here is derived from an EMBL/GenBank/DDBJ whole genome shotgun (WGS) entry which is preliminary data.</text>
</comment>
<dbReference type="Proteomes" id="UP000556436">
    <property type="component" value="Unassembled WGS sequence"/>
</dbReference>
<evidence type="ECO:0000313" key="3">
    <source>
        <dbReference type="Proteomes" id="UP000556436"/>
    </source>
</evidence>
<dbReference type="EMBL" id="JACHJG010000001">
    <property type="protein sequence ID" value="MBB4884093.1"/>
    <property type="molecule type" value="Genomic_DNA"/>
</dbReference>
<dbReference type="InterPro" id="IPR052907">
    <property type="entry name" value="Beta-lactamase/esterase"/>
</dbReference>